<dbReference type="PANTHER" id="PTHR30269">
    <property type="entry name" value="TRANSMEMBRANE PROTEIN YFCA"/>
    <property type="match status" value="1"/>
</dbReference>
<accession>A0A9W6FMS0</accession>
<comment type="subcellular location">
    <subcellularLocation>
        <location evidence="1 8">Cell membrane</location>
        <topology evidence="1 8">Multi-pass membrane protein</topology>
    </subcellularLocation>
</comment>
<evidence type="ECO:0000256" key="7">
    <source>
        <dbReference type="ARBA" id="ARBA00023136"/>
    </source>
</evidence>
<evidence type="ECO:0000256" key="2">
    <source>
        <dbReference type="ARBA" id="ARBA00009142"/>
    </source>
</evidence>
<evidence type="ECO:0000256" key="6">
    <source>
        <dbReference type="ARBA" id="ARBA00022989"/>
    </source>
</evidence>
<feature type="transmembrane region" description="Helical" evidence="8">
    <location>
        <begin position="131"/>
        <end position="151"/>
    </location>
</feature>
<keyword evidence="6 8" id="KW-1133">Transmembrane helix</keyword>
<keyword evidence="4 8" id="KW-1003">Cell membrane</keyword>
<evidence type="ECO:0000313" key="9">
    <source>
        <dbReference type="EMBL" id="GLI23732.1"/>
    </source>
</evidence>
<feature type="transmembrane region" description="Helical" evidence="8">
    <location>
        <begin position="171"/>
        <end position="190"/>
    </location>
</feature>
<comment type="caution">
    <text evidence="9">The sequence shown here is derived from an EMBL/GenBank/DDBJ whole genome shotgun (WGS) entry which is preliminary data.</text>
</comment>
<organism evidence="9 11">
    <name type="scientific">Xanthobacter flavus</name>
    <dbReference type="NCBI Taxonomy" id="281"/>
    <lineage>
        <taxon>Bacteria</taxon>
        <taxon>Pseudomonadati</taxon>
        <taxon>Pseudomonadota</taxon>
        <taxon>Alphaproteobacteria</taxon>
        <taxon>Hyphomicrobiales</taxon>
        <taxon>Xanthobacteraceae</taxon>
        <taxon>Xanthobacter</taxon>
    </lineage>
</organism>
<comment type="similarity">
    <text evidence="2 8">Belongs to the 4-toluene sulfonate uptake permease (TSUP) (TC 2.A.102) family.</text>
</comment>
<dbReference type="Proteomes" id="UP001245370">
    <property type="component" value="Unassembled WGS sequence"/>
</dbReference>
<keyword evidence="3" id="KW-0813">Transport</keyword>
<dbReference type="EMBL" id="JAVDPY010000006">
    <property type="protein sequence ID" value="MDR6335045.1"/>
    <property type="molecule type" value="Genomic_DNA"/>
</dbReference>
<gene>
    <name evidence="10" type="ORF">GGQ86_003535</name>
    <name evidence="9" type="ORF">XFLAVUS301_34060</name>
</gene>
<evidence type="ECO:0000256" key="5">
    <source>
        <dbReference type="ARBA" id="ARBA00022692"/>
    </source>
</evidence>
<reference evidence="9" key="1">
    <citation type="submission" date="2022-12" db="EMBL/GenBank/DDBJ databases">
        <title>Reference genome sequencing for broad-spectrum identification of bacterial and archaeal isolates by mass spectrometry.</title>
        <authorList>
            <person name="Sekiguchi Y."/>
            <person name="Tourlousse D.M."/>
        </authorList>
    </citation>
    <scope>NUCLEOTIDE SEQUENCE</scope>
    <source>
        <strain evidence="9">301</strain>
    </source>
</reference>
<feature type="transmembrane region" description="Helical" evidence="8">
    <location>
        <begin position="197"/>
        <end position="219"/>
    </location>
</feature>
<dbReference type="RefSeq" id="WP_281808583.1">
    <property type="nucleotide sequence ID" value="NZ_BSDO01000005.1"/>
</dbReference>
<keyword evidence="7 8" id="KW-0472">Membrane</keyword>
<evidence type="ECO:0000256" key="3">
    <source>
        <dbReference type="ARBA" id="ARBA00022448"/>
    </source>
</evidence>
<feature type="transmembrane region" description="Helical" evidence="8">
    <location>
        <begin position="45"/>
        <end position="63"/>
    </location>
</feature>
<protein>
    <recommendedName>
        <fullName evidence="8">Probable membrane transporter protein</fullName>
    </recommendedName>
</protein>
<keyword evidence="12" id="KW-1185">Reference proteome</keyword>
<dbReference type="InterPro" id="IPR052017">
    <property type="entry name" value="TSUP"/>
</dbReference>
<evidence type="ECO:0000313" key="11">
    <source>
        <dbReference type="Proteomes" id="UP001144397"/>
    </source>
</evidence>
<dbReference type="Pfam" id="PF01925">
    <property type="entry name" value="TauE"/>
    <property type="match status" value="1"/>
</dbReference>
<evidence type="ECO:0000256" key="8">
    <source>
        <dbReference type="RuleBase" id="RU363041"/>
    </source>
</evidence>
<sequence>MLGIPLATLSVLWAGAFLGAVAAGGAGFAFALAASAIWLHALDPIQTTALIVACGSILHLTLVWPIRRSIDGVRLAPFLVGALVGVPLGVLVLTAVNPAPLKLALGLCMAAYALYALLAPRLPVIVAGGRWANAGIGFVGGILGGLGGYSGVVPTIWTQLRGWPKEVARGVYQPFILFAHVVTLAAVGVVGIDGRSWLLIVLALPPLAIGAVLGLQIYGRLNEKAFKQMLSLMILLSGLALVF</sequence>
<dbReference type="GeneID" id="95764187"/>
<keyword evidence="5 8" id="KW-0812">Transmembrane</keyword>
<evidence type="ECO:0000313" key="12">
    <source>
        <dbReference type="Proteomes" id="UP001245370"/>
    </source>
</evidence>
<dbReference type="EMBL" id="BSDO01000005">
    <property type="protein sequence ID" value="GLI23732.1"/>
    <property type="molecule type" value="Genomic_DNA"/>
</dbReference>
<dbReference type="Proteomes" id="UP001144397">
    <property type="component" value="Unassembled WGS sequence"/>
</dbReference>
<reference evidence="10 12" key="2">
    <citation type="submission" date="2023-07" db="EMBL/GenBank/DDBJ databases">
        <title>Genomic Encyclopedia of Type Strains, Phase IV (KMG-IV): sequencing the most valuable type-strain genomes for metagenomic binning, comparative biology and taxonomic classification.</title>
        <authorList>
            <person name="Goeker M."/>
        </authorList>
    </citation>
    <scope>NUCLEOTIDE SEQUENCE [LARGE SCALE GENOMIC DNA]</scope>
    <source>
        <strain evidence="10 12">DSM 338</strain>
    </source>
</reference>
<evidence type="ECO:0000256" key="1">
    <source>
        <dbReference type="ARBA" id="ARBA00004651"/>
    </source>
</evidence>
<proteinExistence type="inferred from homology"/>
<dbReference type="AlphaFoldDB" id="A0A9W6FMS0"/>
<dbReference type="PANTHER" id="PTHR30269:SF37">
    <property type="entry name" value="MEMBRANE TRANSPORTER PROTEIN"/>
    <property type="match status" value="1"/>
</dbReference>
<name>A0A9W6FMS0_XANFL</name>
<evidence type="ECO:0000313" key="10">
    <source>
        <dbReference type="EMBL" id="MDR6335045.1"/>
    </source>
</evidence>
<feature type="transmembrane region" description="Helical" evidence="8">
    <location>
        <begin position="101"/>
        <end position="119"/>
    </location>
</feature>
<dbReference type="GO" id="GO:0005886">
    <property type="term" value="C:plasma membrane"/>
    <property type="evidence" value="ECO:0007669"/>
    <property type="project" value="UniProtKB-SubCell"/>
</dbReference>
<feature type="transmembrane region" description="Helical" evidence="8">
    <location>
        <begin position="75"/>
        <end position="95"/>
    </location>
</feature>
<dbReference type="InterPro" id="IPR002781">
    <property type="entry name" value="TM_pro_TauE-like"/>
</dbReference>
<evidence type="ECO:0000256" key="4">
    <source>
        <dbReference type="ARBA" id="ARBA00022475"/>
    </source>
</evidence>